<name>A0ABY4X1G4_9GAMM</name>
<evidence type="ECO:0000313" key="2">
    <source>
        <dbReference type="Proteomes" id="UP001056255"/>
    </source>
</evidence>
<sequence length="73" mass="8420">MPDFIYLILFDYLKNRERDEQNPADWRKNPSARFCLLRKSSLGKGSRGLSDGDKQKCADAYHPFVQAQRSTAP</sequence>
<keyword evidence="2" id="KW-1185">Reference proteome</keyword>
<organism evidence="1 2">
    <name type="scientific">Grimontia kaedaensis</name>
    <dbReference type="NCBI Taxonomy" id="2872157"/>
    <lineage>
        <taxon>Bacteria</taxon>
        <taxon>Pseudomonadati</taxon>
        <taxon>Pseudomonadota</taxon>
        <taxon>Gammaproteobacteria</taxon>
        <taxon>Vibrionales</taxon>
        <taxon>Vibrionaceae</taxon>
        <taxon>Grimontia</taxon>
    </lineage>
</organism>
<protein>
    <submittedName>
        <fullName evidence="1">Uncharacterized protein</fullName>
    </submittedName>
</protein>
<dbReference type="EMBL" id="CP082276">
    <property type="protein sequence ID" value="USH05087.1"/>
    <property type="molecule type" value="Genomic_DNA"/>
</dbReference>
<dbReference type="RefSeq" id="WP_251881496.1">
    <property type="nucleotide sequence ID" value="NZ_CP082276.1"/>
</dbReference>
<reference evidence="1" key="1">
    <citation type="submission" date="2021-08" db="EMBL/GenBank/DDBJ databases">
        <authorList>
            <person name="Sakaguchi M."/>
            <person name="Kikuchi T."/>
            <person name="Urbanczyk H."/>
        </authorList>
    </citation>
    <scope>NUCLEOTIDE SEQUENCE</scope>
    <source>
        <strain evidence="1">020920N</strain>
    </source>
</reference>
<gene>
    <name evidence="1" type="ORF">K6Q96_17825</name>
</gene>
<proteinExistence type="predicted"/>
<accession>A0ABY4X1G4</accession>
<evidence type="ECO:0000313" key="1">
    <source>
        <dbReference type="EMBL" id="USH05087.1"/>
    </source>
</evidence>
<dbReference type="Proteomes" id="UP001056255">
    <property type="component" value="Chromosome II"/>
</dbReference>